<dbReference type="OrthoDB" id="4570726at2"/>
<dbReference type="STRING" id="1423812.FD20_GL002422"/>
<keyword evidence="3" id="KW-1185">Reference proteome</keyword>
<sequence length="140" mass="16680">MLTIRGSLTIIYEPPFYKGIFEEETQCSYRVAQFNFGTSVPKTRLVYLYLLDHYSELTFYEQKQKTKLCLKHANPKRLQRLARKNVGADFKGTKAQQALQKQHQSCKRSGKKQRNLVKKNKKQFQYEQRKNKRLQKHKGH</sequence>
<dbReference type="AlphaFoldDB" id="A0A0R1Q066"/>
<feature type="region of interest" description="Disordered" evidence="1">
    <location>
        <begin position="99"/>
        <end position="140"/>
    </location>
</feature>
<feature type="compositionally biased region" description="Basic residues" evidence="1">
    <location>
        <begin position="130"/>
        <end position="140"/>
    </location>
</feature>
<dbReference type="InterPro" id="IPR016787">
    <property type="entry name" value="UCP021328"/>
</dbReference>
<dbReference type="Proteomes" id="UP000051155">
    <property type="component" value="Unassembled WGS sequence"/>
</dbReference>
<dbReference type="PIRSF" id="PIRSF021328">
    <property type="entry name" value="UCP021328"/>
    <property type="match status" value="1"/>
</dbReference>
<evidence type="ECO:0000256" key="1">
    <source>
        <dbReference type="SAM" id="MobiDB-lite"/>
    </source>
</evidence>
<gene>
    <name evidence="2" type="ORF">FD20_GL002422</name>
</gene>
<organism evidence="2 3">
    <name type="scientific">Liquorilactobacillus uvarum DSM 19971</name>
    <dbReference type="NCBI Taxonomy" id="1423812"/>
    <lineage>
        <taxon>Bacteria</taxon>
        <taxon>Bacillati</taxon>
        <taxon>Bacillota</taxon>
        <taxon>Bacilli</taxon>
        <taxon>Lactobacillales</taxon>
        <taxon>Lactobacillaceae</taxon>
        <taxon>Liquorilactobacillus</taxon>
    </lineage>
</organism>
<dbReference type="PATRIC" id="fig|1423812.3.peg.2575"/>
<accession>A0A0R1Q066</accession>
<reference evidence="2 3" key="1">
    <citation type="journal article" date="2015" name="Genome Announc.">
        <title>Expanding the biotechnology potential of lactobacilli through comparative genomics of 213 strains and associated genera.</title>
        <authorList>
            <person name="Sun Z."/>
            <person name="Harris H.M."/>
            <person name="McCann A."/>
            <person name="Guo C."/>
            <person name="Argimon S."/>
            <person name="Zhang W."/>
            <person name="Yang X."/>
            <person name="Jeffery I.B."/>
            <person name="Cooney J.C."/>
            <person name="Kagawa T.F."/>
            <person name="Liu W."/>
            <person name="Song Y."/>
            <person name="Salvetti E."/>
            <person name="Wrobel A."/>
            <person name="Rasinkangas P."/>
            <person name="Parkhill J."/>
            <person name="Rea M.C."/>
            <person name="O'Sullivan O."/>
            <person name="Ritari J."/>
            <person name="Douillard F.P."/>
            <person name="Paul Ross R."/>
            <person name="Yang R."/>
            <person name="Briner A.E."/>
            <person name="Felis G.E."/>
            <person name="de Vos W.M."/>
            <person name="Barrangou R."/>
            <person name="Klaenhammer T.R."/>
            <person name="Caufield P.W."/>
            <person name="Cui Y."/>
            <person name="Zhang H."/>
            <person name="O'Toole P.W."/>
        </authorList>
    </citation>
    <scope>NUCLEOTIDE SEQUENCE [LARGE SCALE GENOMIC DNA]</scope>
    <source>
        <strain evidence="2 3">DSM 19971</strain>
    </source>
</reference>
<dbReference type="RefSeq" id="WP_057736556.1">
    <property type="nucleotide sequence ID" value="NZ_AZEG01000008.1"/>
</dbReference>
<dbReference type="EMBL" id="AZEG01000008">
    <property type="protein sequence ID" value="KRL37884.1"/>
    <property type="molecule type" value="Genomic_DNA"/>
</dbReference>
<name>A0A0R1Q066_9LACO</name>
<evidence type="ECO:0000313" key="3">
    <source>
        <dbReference type="Proteomes" id="UP000051155"/>
    </source>
</evidence>
<dbReference type="Pfam" id="PF11208">
    <property type="entry name" value="DUF2992"/>
    <property type="match status" value="1"/>
</dbReference>
<proteinExistence type="predicted"/>
<evidence type="ECO:0000313" key="2">
    <source>
        <dbReference type="EMBL" id="KRL37884.1"/>
    </source>
</evidence>
<comment type="caution">
    <text evidence="2">The sequence shown here is derived from an EMBL/GenBank/DDBJ whole genome shotgun (WGS) entry which is preliminary data.</text>
</comment>
<protein>
    <submittedName>
        <fullName evidence="2">Uncharacterized protein</fullName>
    </submittedName>
</protein>
<feature type="compositionally biased region" description="Basic residues" evidence="1">
    <location>
        <begin position="104"/>
        <end position="122"/>
    </location>
</feature>